<gene>
    <name evidence="2" type="ordered locus">MXAN_1716</name>
</gene>
<dbReference type="AlphaFoldDB" id="Q1DBK6"/>
<dbReference type="GO" id="GO:0006313">
    <property type="term" value="P:DNA transposition"/>
    <property type="evidence" value="ECO:0007669"/>
    <property type="project" value="InterPro"/>
</dbReference>
<dbReference type="InterPro" id="IPR009057">
    <property type="entry name" value="Homeodomain-like_sf"/>
</dbReference>
<accession>Q1DBK6</accession>
<dbReference type="PANTHER" id="PTHR33215:SF13">
    <property type="entry name" value="PROTEIN DISTAL ANTENNA"/>
    <property type="match status" value="1"/>
</dbReference>
<dbReference type="SUPFAM" id="SSF46689">
    <property type="entry name" value="Homeodomain-like"/>
    <property type="match status" value="1"/>
</dbReference>
<sequence>MPKSRPPYPPEFRERVVELLKAGRSGKSLAREFGCTEQSIRNWKKQLEGSGRSAPSSNGESRPAPRASSAASDERAELERLRREVRVLREERDILKKAAAWFAQESVATPKRRTDS</sequence>
<evidence type="ECO:0000313" key="3">
    <source>
        <dbReference type="Proteomes" id="UP000002402"/>
    </source>
</evidence>
<dbReference type="STRING" id="246197.MXAN_1716"/>
<protein>
    <submittedName>
        <fullName evidence="2">Transposase orfA, IS3 family</fullName>
    </submittedName>
</protein>
<organism evidence="2 3">
    <name type="scientific">Myxococcus xanthus (strain DK1622)</name>
    <dbReference type="NCBI Taxonomy" id="246197"/>
    <lineage>
        <taxon>Bacteria</taxon>
        <taxon>Pseudomonadati</taxon>
        <taxon>Myxococcota</taxon>
        <taxon>Myxococcia</taxon>
        <taxon>Myxococcales</taxon>
        <taxon>Cystobacterineae</taxon>
        <taxon>Myxococcaceae</taxon>
        <taxon>Myxococcus</taxon>
    </lineage>
</organism>
<evidence type="ECO:0000313" key="2">
    <source>
        <dbReference type="EMBL" id="ABF89070.1"/>
    </source>
</evidence>
<keyword evidence="3" id="KW-1185">Reference proteome</keyword>
<evidence type="ECO:0000256" key="1">
    <source>
        <dbReference type="SAM" id="MobiDB-lite"/>
    </source>
</evidence>
<dbReference type="GO" id="GO:0003677">
    <property type="term" value="F:DNA binding"/>
    <property type="evidence" value="ECO:0007669"/>
    <property type="project" value="InterPro"/>
</dbReference>
<dbReference type="Gene3D" id="1.10.10.60">
    <property type="entry name" value="Homeodomain-like"/>
    <property type="match status" value="1"/>
</dbReference>
<dbReference type="Pfam" id="PF01527">
    <property type="entry name" value="HTH_Tnp_1"/>
    <property type="match status" value="1"/>
</dbReference>
<dbReference type="EnsemblBacteria" id="ABF89070">
    <property type="protein sequence ID" value="ABF89070"/>
    <property type="gene ID" value="MXAN_1716"/>
</dbReference>
<dbReference type="InterPro" id="IPR002514">
    <property type="entry name" value="Transposase_8"/>
</dbReference>
<reference evidence="2 3" key="1">
    <citation type="journal article" date="2006" name="Proc. Natl. Acad. Sci. U.S.A.">
        <title>Evolution of sensory complexity recorded in a myxobacterial genome.</title>
        <authorList>
            <person name="Goldman B.S."/>
            <person name="Nierman W.C."/>
            <person name="Kaiser D."/>
            <person name="Slater S.C."/>
            <person name="Durkin A.S."/>
            <person name="Eisen J.A."/>
            <person name="Ronning C.M."/>
            <person name="Barbazuk W.B."/>
            <person name="Blanchard M."/>
            <person name="Field C."/>
            <person name="Halling C."/>
            <person name="Hinkle G."/>
            <person name="Iartchuk O."/>
            <person name="Kim H.S."/>
            <person name="Mackenzie C."/>
            <person name="Madupu R."/>
            <person name="Miller N."/>
            <person name="Shvartsbeyn A."/>
            <person name="Sullivan S.A."/>
            <person name="Vaudin M."/>
            <person name="Wiegand R."/>
            <person name="Kaplan H.B."/>
        </authorList>
    </citation>
    <scope>NUCLEOTIDE SEQUENCE [LARGE SCALE GENOMIC DNA]</scope>
    <source>
        <strain evidence="3">DK1622</strain>
    </source>
</reference>
<feature type="region of interest" description="Disordered" evidence="1">
    <location>
        <begin position="44"/>
        <end position="77"/>
    </location>
</feature>
<dbReference type="Proteomes" id="UP000002402">
    <property type="component" value="Chromosome"/>
</dbReference>
<name>Q1DBK6_MYXXD</name>
<dbReference type="GO" id="GO:0004803">
    <property type="term" value="F:transposase activity"/>
    <property type="evidence" value="ECO:0007669"/>
    <property type="project" value="InterPro"/>
</dbReference>
<dbReference type="HOGENOM" id="CLU_027402_33_0_7"/>
<dbReference type="InterPro" id="IPR051839">
    <property type="entry name" value="RD_transcriptional_regulator"/>
</dbReference>
<dbReference type="EMBL" id="CP000113">
    <property type="protein sequence ID" value="ABF89070.1"/>
    <property type="molecule type" value="Genomic_DNA"/>
</dbReference>
<proteinExistence type="predicted"/>
<feature type="compositionally biased region" description="Low complexity" evidence="1">
    <location>
        <begin position="60"/>
        <end position="71"/>
    </location>
</feature>
<dbReference type="KEGG" id="mxa:MXAN_1716"/>
<dbReference type="PANTHER" id="PTHR33215">
    <property type="entry name" value="PROTEIN DISTAL ANTENNA"/>
    <property type="match status" value="1"/>
</dbReference>
<dbReference type="eggNOG" id="COG2963">
    <property type="taxonomic scope" value="Bacteria"/>
</dbReference>